<accession>A0ABV8A962</accession>
<sequence>MTSLDPKRPLREPTPEERARAARLVWLIVLGLPTVVGVMVAYLTWGGRQVRDYGREVIGAVQQNSGDVVKGGEDCGKIVPGVPRGVQSCRVERVEGGVLVTLSMVGGRQYQVSSADGTVSDRVNSAEAAARAYAAKVVGAFPAFVKAQRPPALNVQPVPCEKVISLPAPQGVASCQVESGPADGPQVALKLLDGRLISVGF</sequence>
<evidence type="ECO:0008006" key="4">
    <source>
        <dbReference type="Google" id="ProtNLM"/>
    </source>
</evidence>
<keyword evidence="1" id="KW-0812">Transmembrane</keyword>
<dbReference type="RefSeq" id="WP_380076917.1">
    <property type="nucleotide sequence ID" value="NZ_JBHRZF010000091.1"/>
</dbReference>
<evidence type="ECO:0000313" key="3">
    <source>
        <dbReference type="Proteomes" id="UP001595748"/>
    </source>
</evidence>
<comment type="caution">
    <text evidence="2">The sequence shown here is derived from an EMBL/GenBank/DDBJ whole genome shotgun (WGS) entry which is preliminary data.</text>
</comment>
<organism evidence="2 3">
    <name type="scientific">Deinococcus antarcticus</name>
    <dbReference type="NCBI Taxonomy" id="1298767"/>
    <lineage>
        <taxon>Bacteria</taxon>
        <taxon>Thermotogati</taxon>
        <taxon>Deinococcota</taxon>
        <taxon>Deinococci</taxon>
        <taxon>Deinococcales</taxon>
        <taxon>Deinococcaceae</taxon>
        <taxon>Deinococcus</taxon>
    </lineage>
</organism>
<reference evidence="3" key="1">
    <citation type="journal article" date="2019" name="Int. J. Syst. Evol. Microbiol.">
        <title>The Global Catalogue of Microorganisms (GCM) 10K type strain sequencing project: providing services to taxonomists for standard genome sequencing and annotation.</title>
        <authorList>
            <consortium name="The Broad Institute Genomics Platform"/>
            <consortium name="The Broad Institute Genome Sequencing Center for Infectious Disease"/>
            <person name="Wu L."/>
            <person name="Ma J."/>
        </authorList>
    </citation>
    <scope>NUCLEOTIDE SEQUENCE [LARGE SCALE GENOMIC DNA]</scope>
    <source>
        <strain evidence="3">CCTCC AB 2013263</strain>
    </source>
</reference>
<evidence type="ECO:0000256" key="1">
    <source>
        <dbReference type="SAM" id="Phobius"/>
    </source>
</evidence>
<proteinExistence type="predicted"/>
<feature type="transmembrane region" description="Helical" evidence="1">
    <location>
        <begin position="21"/>
        <end position="45"/>
    </location>
</feature>
<keyword evidence="1" id="KW-1133">Transmembrane helix</keyword>
<evidence type="ECO:0000313" key="2">
    <source>
        <dbReference type="EMBL" id="MFC3860717.1"/>
    </source>
</evidence>
<name>A0ABV8A962_9DEIO</name>
<dbReference type="Gene3D" id="3.30.1300.70">
    <property type="match status" value="1"/>
</dbReference>
<protein>
    <recommendedName>
        <fullName evidence="4">DUF4333 domain-containing protein</fullName>
    </recommendedName>
</protein>
<gene>
    <name evidence="2" type="ORF">ACFOPQ_08070</name>
</gene>
<keyword evidence="1" id="KW-0472">Membrane</keyword>
<keyword evidence="3" id="KW-1185">Reference proteome</keyword>
<dbReference type="EMBL" id="JBHRZF010000091">
    <property type="protein sequence ID" value="MFC3860717.1"/>
    <property type="molecule type" value="Genomic_DNA"/>
</dbReference>
<dbReference type="Proteomes" id="UP001595748">
    <property type="component" value="Unassembled WGS sequence"/>
</dbReference>